<dbReference type="Gene3D" id="3.40.50.1820">
    <property type="entry name" value="alpha/beta hydrolase"/>
    <property type="match status" value="1"/>
</dbReference>
<evidence type="ECO:0000313" key="2">
    <source>
        <dbReference type="EMBL" id="GAA1757579.1"/>
    </source>
</evidence>
<accession>A0ABN2KJ96</accession>
<dbReference type="InterPro" id="IPR002925">
    <property type="entry name" value="Dienelactn_hydro"/>
</dbReference>
<sequence length="222" mass="22919">MVDEDVQIPAGGTVLKGRLHLPAVNAGVVIMADGGGHGDARRLRLEEVASMLQQAALGTLVVDLLTSQEEPVRGRAGGIDPLAQRLTAAAAWLHQQPKSMSSRVGYCGTGVGAASALWSAGEPGARIEAIVSLGGSIEAAAPRLAAVQAPTLLIVGGEDREGLGPHRRAQAQLRGENRLAVVEGAGELFEEPGAGEVAAGLARDWFTRYLAPAQGRTTEVSR</sequence>
<dbReference type="Proteomes" id="UP001501204">
    <property type="component" value="Unassembled WGS sequence"/>
</dbReference>
<dbReference type="RefSeq" id="WP_344121397.1">
    <property type="nucleotide sequence ID" value="NZ_BAAAOA010000017.1"/>
</dbReference>
<evidence type="ECO:0000313" key="3">
    <source>
        <dbReference type="Proteomes" id="UP001501204"/>
    </source>
</evidence>
<organism evidence="2 3">
    <name type="scientific">Kocuria aegyptia</name>
    <dbReference type="NCBI Taxonomy" id="330943"/>
    <lineage>
        <taxon>Bacteria</taxon>
        <taxon>Bacillati</taxon>
        <taxon>Actinomycetota</taxon>
        <taxon>Actinomycetes</taxon>
        <taxon>Micrococcales</taxon>
        <taxon>Micrococcaceae</taxon>
        <taxon>Kocuria</taxon>
    </lineage>
</organism>
<comment type="caution">
    <text evidence="2">The sequence shown here is derived from an EMBL/GenBank/DDBJ whole genome shotgun (WGS) entry which is preliminary data.</text>
</comment>
<gene>
    <name evidence="2" type="ORF">GCM10009767_16130</name>
</gene>
<name>A0ABN2KJ96_9MICC</name>
<evidence type="ECO:0000259" key="1">
    <source>
        <dbReference type="Pfam" id="PF01738"/>
    </source>
</evidence>
<feature type="domain" description="Dienelactone hydrolase" evidence="1">
    <location>
        <begin position="82"/>
        <end position="166"/>
    </location>
</feature>
<dbReference type="EMBL" id="BAAAOA010000017">
    <property type="protein sequence ID" value="GAA1757579.1"/>
    <property type="molecule type" value="Genomic_DNA"/>
</dbReference>
<dbReference type="SUPFAM" id="SSF53474">
    <property type="entry name" value="alpha/beta-Hydrolases"/>
    <property type="match status" value="1"/>
</dbReference>
<protein>
    <recommendedName>
        <fullName evidence="1">Dienelactone hydrolase domain-containing protein</fullName>
    </recommendedName>
</protein>
<dbReference type="InterPro" id="IPR029058">
    <property type="entry name" value="AB_hydrolase_fold"/>
</dbReference>
<proteinExistence type="predicted"/>
<dbReference type="Pfam" id="PF01738">
    <property type="entry name" value="DLH"/>
    <property type="match status" value="1"/>
</dbReference>
<reference evidence="2 3" key="1">
    <citation type="journal article" date="2019" name="Int. J. Syst. Evol. Microbiol.">
        <title>The Global Catalogue of Microorganisms (GCM) 10K type strain sequencing project: providing services to taxonomists for standard genome sequencing and annotation.</title>
        <authorList>
            <consortium name="The Broad Institute Genomics Platform"/>
            <consortium name="The Broad Institute Genome Sequencing Center for Infectious Disease"/>
            <person name="Wu L."/>
            <person name="Ma J."/>
        </authorList>
    </citation>
    <scope>NUCLEOTIDE SEQUENCE [LARGE SCALE GENOMIC DNA]</scope>
    <source>
        <strain evidence="2 3">JCM 14735</strain>
    </source>
</reference>
<keyword evidence="3" id="KW-1185">Reference proteome</keyword>